<gene>
    <name evidence="3" type="ORF">GBG18_10590</name>
    <name evidence="2" type="ORF">GBG19_15440</name>
</gene>
<organism evidence="2 5">
    <name type="scientific">Poseidonibacter ostreae</name>
    <dbReference type="NCBI Taxonomy" id="2654171"/>
    <lineage>
        <taxon>Bacteria</taxon>
        <taxon>Pseudomonadati</taxon>
        <taxon>Campylobacterota</taxon>
        <taxon>Epsilonproteobacteria</taxon>
        <taxon>Campylobacterales</taxon>
        <taxon>Arcobacteraceae</taxon>
        <taxon>Poseidonibacter</taxon>
    </lineage>
</organism>
<dbReference type="EMBL" id="WFKK01000076">
    <property type="protein sequence ID" value="KAB7884670.1"/>
    <property type="molecule type" value="Genomic_DNA"/>
</dbReference>
<proteinExistence type="predicted"/>
<keyword evidence="4" id="KW-1185">Reference proteome</keyword>
<evidence type="ECO:0000313" key="5">
    <source>
        <dbReference type="Proteomes" id="UP000472839"/>
    </source>
</evidence>
<dbReference type="EMBL" id="WFKJ01000033">
    <property type="protein sequence ID" value="KAB7889593.1"/>
    <property type="molecule type" value="Genomic_DNA"/>
</dbReference>
<dbReference type="RefSeq" id="WP_152190928.1">
    <property type="nucleotide sequence ID" value="NZ_WFKI01000025.1"/>
</dbReference>
<reference evidence="4 5" key="1">
    <citation type="submission" date="2019-10" db="EMBL/GenBank/DDBJ databases">
        <title>Poseidonibacter ostreae sp. nov., isolated from the gut of the Ostrea denselamellosa.</title>
        <authorList>
            <person name="Choi A."/>
        </authorList>
    </citation>
    <scope>NUCLEOTIDE SEQUENCE [LARGE SCALE GENOMIC DNA]</scope>
    <source>
        <strain evidence="2 5">SJOD-M-33</strain>
        <strain evidence="3 4">SJOD-M-5</strain>
    </source>
</reference>
<evidence type="ECO:0000256" key="1">
    <source>
        <dbReference type="SAM" id="SignalP"/>
    </source>
</evidence>
<evidence type="ECO:0008006" key="6">
    <source>
        <dbReference type="Google" id="ProtNLM"/>
    </source>
</evidence>
<comment type="caution">
    <text evidence="2">The sequence shown here is derived from an EMBL/GenBank/DDBJ whole genome shotgun (WGS) entry which is preliminary data.</text>
</comment>
<dbReference type="AlphaFoldDB" id="A0A6L4WN58"/>
<sequence>MKNVKHLTLILIALSFSACSFKSQPKTIIDTTNIDNSSYKEKMNYLKQRYLETNQAKKGHEQMLKEDADYMKKNVGHSLIENKTSDFSLQRPIFTEPIFAKVEIFPYETKDDIWHEQQSVWIKVKNGEIALKSNPINNNTVVDQYKSILEK</sequence>
<feature type="signal peptide" evidence="1">
    <location>
        <begin position="1"/>
        <end position="20"/>
    </location>
</feature>
<feature type="chain" id="PRO_5026752199" description="Lipoprotein" evidence="1">
    <location>
        <begin position="21"/>
        <end position="151"/>
    </location>
</feature>
<keyword evidence="1" id="KW-0732">Signal</keyword>
<evidence type="ECO:0000313" key="3">
    <source>
        <dbReference type="EMBL" id="KAB7889593.1"/>
    </source>
</evidence>
<evidence type="ECO:0000313" key="4">
    <source>
        <dbReference type="Proteomes" id="UP000461010"/>
    </source>
</evidence>
<evidence type="ECO:0000313" key="2">
    <source>
        <dbReference type="EMBL" id="KAB7884670.1"/>
    </source>
</evidence>
<protein>
    <recommendedName>
        <fullName evidence="6">Lipoprotein</fullName>
    </recommendedName>
</protein>
<accession>A0A6L4WN58</accession>
<dbReference type="PROSITE" id="PS51257">
    <property type="entry name" value="PROKAR_LIPOPROTEIN"/>
    <property type="match status" value="1"/>
</dbReference>
<name>A0A6L4WN58_9BACT</name>
<dbReference type="Proteomes" id="UP000461010">
    <property type="component" value="Unassembled WGS sequence"/>
</dbReference>
<dbReference type="Proteomes" id="UP000472839">
    <property type="component" value="Unassembled WGS sequence"/>
</dbReference>